<evidence type="ECO:0000256" key="10">
    <source>
        <dbReference type="ARBA" id="ARBA00022967"/>
    </source>
</evidence>
<dbReference type="AlphaFoldDB" id="A0A8T9ZWU3"/>
<evidence type="ECO:0000256" key="19">
    <source>
        <dbReference type="SAM" id="SignalP"/>
    </source>
</evidence>
<evidence type="ECO:0000256" key="2">
    <source>
        <dbReference type="ARBA" id="ARBA00004448"/>
    </source>
</evidence>
<accession>A0A8T9ZWU3</accession>
<evidence type="ECO:0000256" key="11">
    <source>
        <dbReference type="ARBA" id="ARBA00022982"/>
    </source>
</evidence>
<comment type="function">
    <text evidence="18">Core subunit of the mitochondrial membrane respiratory chain NADH dehydrogenase (Complex I) which catalyzes electron transfer from NADH through the respiratory chain, using ubiquinone as an electron acceptor. Essential for the catalytic activity and assembly of complex I.</text>
</comment>
<feature type="signal peptide" evidence="19">
    <location>
        <begin position="1"/>
        <end position="22"/>
    </location>
</feature>
<evidence type="ECO:0000256" key="6">
    <source>
        <dbReference type="ARBA" id="ARBA00022448"/>
    </source>
</evidence>
<keyword evidence="15 18" id="KW-0496">Mitochondrion</keyword>
<keyword evidence="19" id="KW-0732">Signal</keyword>
<evidence type="ECO:0000256" key="3">
    <source>
        <dbReference type="ARBA" id="ARBA00007012"/>
    </source>
</evidence>
<evidence type="ECO:0000256" key="17">
    <source>
        <dbReference type="ARBA" id="ARBA00049551"/>
    </source>
</evidence>
<dbReference type="PRINTS" id="PR01436">
    <property type="entry name" value="NADHDHGNASE2"/>
</dbReference>
<evidence type="ECO:0000256" key="18">
    <source>
        <dbReference type="RuleBase" id="RU003403"/>
    </source>
</evidence>
<organism evidence="21">
    <name type="scientific">Largus sp</name>
    <dbReference type="NCBI Taxonomy" id="2931298"/>
    <lineage>
        <taxon>Eukaryota</taxon>
        <taxon>Metazoa</taxon>
        <taxon>Ecdysozoa</taxon>
        <taxon>Arthropoda</taxon>
        <taxon>Hexapoda</taxon>
        <taxon>Insecta</taxon>
        <taxon>Pterygota</taxon>
        <taxon>Neoptera</taxon>
        <taxon>Paraneoptera</taxon>
        <taxon>Hemiptera</taxon>
        <taxon>Heteroptera</taxon>
        <taxon>Panheteroptera</taxon>
        <taxon>Pentatomomorpha</taxon>
        <taxon>Pyrrhocoroidea</taxon>
        <taxon>Largidae</taxon>
        <taxon>Largus</taxon>
    </lineage>
</organism>
<keyword evidence="10 18" id="KW-1278">Translocase</keyword>
<geneLocation type="mitochondrion" evidence="21"/>
<evidence type="ECO:0000313" key="21">
    <source>
        <dbReference type="EMBL" id="UPL65260.1"/>
    </source>
</evidence>
<keyword evidence="14 18" id="KW-0830">Ubiquinone</keyword>
<feature type="transmembrane region" description="Helical" evidence="18">
    <location>
        <begin position="89"/>
        <end position="111"/>
    </location>
</feature>
<dbReference type="InterPro" id="IPR050175">
    <property type="entry name" value="Complex_I_Subunit_2"/>
</dbReference>
<feature type="transmembrane region" description="Helical" evidence="18">
    <location>
        <begin position="232"/>
        <end position="251"/>
    </location>
</feature>
<reference evidence="21" key="1">
    <citation type="journal article" date="2022" name="Cladistics">
        <title>Diversification of the phytophagous lineages of true bugs (Insecta: Hemiptera: Heteroptera) shortly after that of the flowering plants.</title>
        <authorList>
            <person name="Ye F."/>
            <person name="Kment P."/>
            <person name="Redei D."/>
            <person name="Luo J.Y."/>
            <person name="Wang Y.H."/>
            <person name="Kuechler S.M."/>
            <person name="Zhang W.W."/>
            <person name="Chen P.P."/>
            <person name="Wu H.Y."/>
            <person name="Wu Y.Z."/>
            <person name="Sun X.Y."/>
            <person name="Ding L."/>
            <person name="Wang Y.R."/>
            <person name="Xie Q."/>
        </authorList>
    </citation>
    <scope>NUCLEOTIDE SEQUENCE</scope>
</reference>
<keyword evidence="13 18" id="KW-0520">NAD</keyword>
<evidence type="ECO:0000256" key="14">
    <source>
        <dbReference type="ARBA" id="ARBA00023075"/>
    </source>
</evidence>
<comment type="similarity">
    <text evidence="3 18">Belongs to the complex I subunit 2 family.</text>
</comment>
<feature type="chain" id="PRO_5035949952" description="NADH-ubiquinone oxidoreductase chain 2" evidence="19">
    <location>
        <begin position="23"/>
        <end position="330"/>
    </location>
</feature>
<dbReference type="PANTHER" id="PTHR46552:SF1">
    <property type="entry name" value="NADH-UBIQUINONE OXIDOREDUCTASE CHAIN 2"/>
    <property type="match status" value="1"/>
</dbReference>
<feature type="transmembrane region" description="Helical" evidence="18">
    <location>
        <begin position="56"/>
        <end position="77"/>
    </location>
</feature>
<sequence length="330" mass="38362">MNFSKMLFLSIIFLSALITLSAENWIGMWMGLEINLMAFIPFISMNKNKKASQASMIYFMTQSMGSAILLFSILMSINTMLSNTLMSQYFEILMTVSLLIKMGGAPFHFWLPEMMANLDWSKCLILVTWQKVAPLSIMSMININWMMYLTILMSAIVGAIGGMNQTSIRKIMAYSSINHLSWMMAWMSIKNNWYLYLAIYSLMMMMMYFILNNNIYFINQLNELNDSTLGKITLSCTLLSLGGMPPFIGFLPKWILIQSMINSNMFLIMIIMVMMSLVMLFYYMRMITPLLMWYSINYKWSMSMKIKDSVLYLIIFINMMLPLSSIYPLF</sequence>
<keyword evidence="6" id="KW-0813">Transport</keyword>
<feature type="transmembrane region" description="Helical" evidence="18">
    <location>
        <begin position="193"/>
        <end position="211"/>
    </location>
</feature>
<feature type="transmembrane region" description="Helical" evidence="18">
    <location>
        <begin position="263"/>
        <end position="283"/>
    </location>
</feature>
<dbReference type="GO" id="GO:0005743">
    <property type="term" value="C:mitochondrial inner membrane"/>
    <property type="evidence" value="ECO:0007669"/>
    <property type="project" value="UniProtKB-SubCell"/>
</dbReference>
<dbReference type="EC" id="7.1.1.2" evidence="4 18"/>
<feature type="domain" description="NADH:quinone oxidoreductase/Mrp antiporter transmembrane" evidence="20">
    <location>
        <begin position="22"/>
        <end position="276"/>
    </location>
</feature>
<name>A0A8T9ZWU3_9HEMI</name>
<keyword evidence="11 18" id="KW-0249">Electron transport</keyword>
<comment type="catalytic activity">
    <reaction evidence="17 18">
        <text>a ubiquinone + NADH + 5 H(+)(in) = a ubiquinol + NAD(+) + 4 H(+)(out)</text>
        <dbReference type="Rhea" id="RHEA:29091"/>
        <dbReference type="Rhea" id="RHEA-COMP:9565"/>
        <dbReference type="Rhea" id="RHEA-COMP:9566"/>
        <dbReference type="ChEBI" id="CHEBI:15378"/>
        <dbReference type="ChEBI" id="CHEBI:16389"/>
        <dbReference type="ChEBI" id="CHEBI:17976"/>
        <dbReference type="ChEBI" id="CHEBI:57540"/>
        <dbReference type="ChEBI" id="CHEBI:57945"/>
        <dbReference type="EC" id="7.1.1.2"/>
    </reaction>
</comment>
<proteinExistence type="inferred from homology"/>
<feature type="transmembrane region" description="Helical" evidence="18">
    <location>
        <begin position="145"/>
        <end position="164"/>
    </location>
</feature>
<evidence type="ECO:0000256" key="1">
    <source>
        <dbReference type="ARBA" id="ARBA00003257"/>
    </source>
</evidence>
<keyword evidence="16 18" id="KW-0472">Membrane</keyword>
<dbReference type="GO" id="GO:0008137">
    <property type="term" value="F:NADH dehydrogenase (ubiquinone) activity"/>
    <property type="evidence" value="ECO:0007669"/>
    <property type="project" value="UniProtKB-EC"/>
</dbReference>
<evidence type="ECO:0000256" key="5">
    <source>
        <dbReference type="ARBA" id="ARBA00021008"/>
    </source>
</evidence>
<keyword evidence="8 18" id="KW-0812">Transmembrane</keyword>
<evidence type="ECO:0000256" key="16">
    <source>
        <dbReference type="ARBA" id="ARBA00023136"/>
    </source>
</evidence>
<feature type="transmembrane region" description="Helical" evidence="18">
    <location>
        <begin position="309"/>
        <end position="329"/>
    </location>
</feature>
<evidence type="ECO:0000256" key="12">
    <source>
        <dbReference type="ARBA" id="ARBA00022989"/>
    </source>
</evidence>
<dbReference type="PANTHER" id="PTHR46552">
    <property type="entry name" value="NADH-UBIQUINONE OXIDOREDUCTASE CHAIN 2"/>
    <property type="match status" value="1"/>
</dbReference>
<evidence type="ECO:0000259" key="20">
    <source>
        <dbReference type="Pfam" id="PF00361"/>
    </source>
</evidence>
<evidence type="ECO:0000256" key="13">
    <source>
        <dbReference type="ARBA" id="ARBA00023027"/>
    </source>
</evidence>
<evidence type="ECO:0000256" key="15">
    <source>
        <dbReference type="ARBA" id="ARBA00023128"/>
    </source>
</evidence>
<dbReference type="Pfam" id="PF00361">
    <property type="entry name" value="Proton_antipo_M"/>
    <property type="match status" value="1"/>
</dbReference>
<dbReference type="InterPro" id="IPR003917">
    <property type="entry name" value="NADH_UbQ_OxRdtase_chain2"/>
</dbReference>
<evidence type="ECO:0000256" key="9">
    <source>
        <dbReference type="ARBA" id="ARBA00022792"/>
    </source>
</evidence>
<evidence type="ECO:0000256" key="7">
    <source>
        <dbReference type="ARBA" id="ARBA00022660"/>
    </source>
</evidence>
<dbReference type="EMBL" id="MW619643">
    <property type="protein sequence ID" value="UPL65260.1"/>
    <property type="molecule type" value="Genomic_DNA"/>
</dbReference>
<evidence type="ECO:0000256" key="4">
    <source>
        <dbReference type="ARBA" id="ARBA00012944"/>
    </source>
</evidence>
<keyword evidence="7 18" id="KW-0679">Respiratory chain</keyword>
<keyword evidence="12 18" id="KW-1133">Transmembrane helix</keyword>
<keyword evidence="9 18" id="KW-0999">Mitochondrion inner membrane</keyword>
<dbReference type="GO" id="GO:0006120">
    <property type="term" value="P:mitochondrial electron transport, NADH to ubiquinone"/>
    <property type="evidence" value="ECO:0007669"/>
    <property type="project" value="InterPro"/>
</dbReference>
<protein>
    <recommendedName>
        <fullName evidence="5 18">NADH-ubiquinone oxidoreductase chain 2</fullName>
        <ecNumber evidence="4 18">7.1.1.2</ecNumber>
    </recommendedName>
</protein>
<dbReference type="InterPro" id="IPR001750">
    <property type="entry name" value="ND/Mrp_TM"/>
</dbReference>
<comment type="subcellular location">
    <subcellularLocation>
        <location evidence="2 18">Mitochondrion inner membrane</location>
        <topology evidence="2 18">Multi-pass membrane protein</topology>
    </subcellularLocation>
</comment>
<comment type="function">
    <text evidence="1">Core subunit of the mitochondrial membrane respiratory chain NADH dehydrogenase (Complex I) that is believed to belong to the minimal assembly required for catalysis. Complex I functions in the transfer of electrons from NADH to the respiratory chain. The immediate electron acceptor for the enzyme is believed to be ubiquinone.</text>
</comment>
<evidence type="ECO:0000256" key="8">
    <source>
        <dbReference type="ARBA" id="ARBA00022692"/>
    </source>
</evidence>